<keyword evidence="5" id="KW-0464">Manganese</keyword>
<dbReference type="InterPro" id="IPR043461">
    <property type="entry name" value="LpxH-like"/>
</dbReference>
<evidence type="ECO:0000256" key="3">
    <source>
        <dbReference type="ARBA" id="ARBA00022723"/>
    </source>
</evidence>
<keyword evidence="1" id="KW-1003">Cell membrane</keyword>
<organism evidence="7 8">
    <name type="scientific">Clostridium cavendishii DSM 21758</name>
    <dbReference type="NCBI Taxonomy" id="1121302"/>
    <lineage>
        <taxon>Bacteria</taxon>
        <taxon>Bacillati</taxon>
        <taxon>Bacillota</taxon>
        <taxon>Clostridia</taxon>
        <taxon>Eubacteriales</taxon>
        <taxon>Clostridiaceae</taxon>
        <taxon>Clostridium</taxon>
    </lineage>
</organism>
<evidence type="ECO:0000313" key="8">
    <source>
        <dbReference type="Proteomes" id="UP000184310"/>
    </source>
</evidence>
<proteinExistence type="predicted"/>
<sequence>MNRGKHLDKVFNNSKKIYFNKRSKIVFISDCHRGDGSFKDSLLPNANIYLTALRYYYNNDFTYIEVGDGDELWKFTNINDIYYGYKDVYKILNAYKNENRMYMIYGNHDSVKKKKSFFKKIVNGSGESSYLYKFYKDLDIYEGIKLINEENNKSIFTVHGHQVDLLNYQLAPLTKFLVRYFWGIVEEFGIKDPTSPAKSNAKRTKVDRIIEKWAKENNQIIIAGHTHRTRFPDVDRIPYFNDGCCVQPMSISTIEIEHGNISLVKWNIKALEKGQLVVVRAIIGGPEAIDKY</sequence>
<dbReference type="InterPro" id="IPR029052">
    <property type="entry name" value="Metallo-depent_PP-like"/>
</dbReference>
<dbReference type="PANTHER" id="PTHR34990:SF2">
    <property type="entry name" value="BLL8164 PROTEIN"/>
    <property type="match status" value="1"/>
</dbReference>
<keyword evidence="2" id="KW-0997">Cell inner membrane</keyword>
<dbReference type="PANTHER" id="PTHR34990">
    <property type="entry name" value="UDP-2,3-DIACYLGLUCOSAMINE HYDROLASE-RELATED"/>
    <property type="match status" value="1"/>
</dbReference>
<dbReference type="Pfam" id="PF00149">
    <property type="entry name" value="Metallophos"/>
    <property type="match status" value="1"/>
</dbReference>
<dbReference type="GO" id="GO:0016020">
    <property type="term" value="C:membrane"/>
    <property type="evidence" value="ECO:0007669"/>
    <property type="project" value="GOC"/>
</dbReference>
<evidence type="ECO:0000256" key="1">
    <source>
        <dbReference type="ARBA" id="ARBA00022475"/>
    </source>
</evidence>
<reference evidence="7 8" key="1">
    <citation type="submission" date="2016-11" db="EMBL/GenBank/DDBJ databases">
        <authorList>
            <person name="Jaros S."/>
            <person name="Januszkiewicz K."/>
            <person name="Wedrychowicz H."/>
        </authorList>
    </citation>
    <scope>NUCLEOTIDE SEQUENCE [LARGE SCALE GENOMIC DNA]</scope>
    <source>
        <strain evidence="7 8">DSM 21758</strain>
    </source>
</reference>
<dbReference type="SUPFAM" id="SSF56300">
    <property type="entry name" value="Metallo-dependent phosphatases"/>
    <property type="match status" value="1"/>
</dbReference>
<evidence type="ECO:0000256" key="4">
    <source>
        <dbReference type="ARBA" id="ARBA00023136"/>
    </source>
</evidence>
<dbReference type="GO" id="GO:0008758">
    <property type="term" value="F:UDP-2,3-diacylglucosamine hydrolase activity"/>
    <property type="evidence" value="ECO:0007669"/>
    <property type="project" value="TreeGrafter"/>
</dbReference>
<evidence type="ECO:0000313" key="7">
    <source>
        <dbReference type="EMBL" id="SHK47432.1"/>
    </source>
</evidence>
<dbReference type="EMBL" id="FQZB01000018">
    <property type="protein sequence ID" value="SHK47432.1"/>
    <property type="molecule type" value="Genomic_DNA"/>
</dbReference>
<dbReference type="InterPro" id="IPR004843">
    <property type="entry name" value="Calcineurin-like_PHP"/>
</dbReference>
<dbReference type="OrthoDB" id="9773199at2"/>
<gene>
    <name evidence="7" type="ORF">SAMN02745163_03859</name>
</gene>
<protein>
    <submittedName>
        <fullName evidence="7">UDP-2,3-diacylglucosamine pyrophosphatase LpxH</fullName>
    </submittedName>
</protein>
<dbReference type="Gene3D" id="3.60.21.10">
    <property type="match status" value="1"/>
</dbReference>
<accession>A0A1M6SRS2</accession>
<dbReference type="AlphaFoldDB" id="A0A1M6SRS2"/>
<dbReference type="Proteomes" id="UP000184310">
    <property type="component" value="Unassembled WGS sequence"/>
</dbReference>
<evidence type="ECO:0000259" key="6">
    <source>
        <dbReference type="Pfam" id="PF00149"/>
    </source>
</evidence>
<evidence type="ECO:0000256" key="5">
    <source>
        <dbReference type="ARBA" id="ARBA00023211"/>
    </source>
</evidence>
<keyword evidence="4" id="KW-0472">Membrane</keyword>
<evidence type="ECO:0000256" key="2">
    <source>
        <dbReference type="ARBA" id="ARBA00022519"/>
    </source>
</evidence>
<keyword evidence="8" id="KW-1185">Reference proteome</keyword>
<name>A0A1M6SRS2_9CLOT</name>
<feature type="domain" description="Calcineurin-like phosphoesterase" evidence="6">
    <location>
        <begin position="24"/>
        <end position="228"/>
    </location>
</feature>
<keyword evidence="3" id="KW-0479">Metal-binding</keyword>
<dbReference type="GO" id="GO:0046872">
    <property type="term" value="F:metal ion binding"/>
    <property type="evidence" value="ECO:0007669"/>
    <property type="project" value="UniProtKB-KW"/>
</dbReference>
<dbReference type="STRING" id="1121302.SAMN02745163_03859"/>
<dbReference type="RefSeq" id="WP_072991947.1">
    <property type="nucleotide sequence ID" value="NZ_FQZB01000018.1"/>
</dbReference>
<dbReference type="GO" id="GO:0009245">
    <property type="term" value="P:lipid A biosynthetic process"/>
    <property type="evidence" value="ECO:0007669"/>
    <property type="project" value="TreeGrafter"/>
</dbReference>